<comment type="catalytic activity">
    <reaction evidence="11">
        <text>a fatty acyl-[ACP] + malonyl-[ACP] + H(+) = a 3-oxoacyl-[ACP] + holo-[ACP] + CO2</text>
        <dbReference type="Rhea" id="RHEA:22836"/>
        <dbReference type="Rhea" id="RHEA-COMP:9623"/>
        <dbReference type="Rhea" id="RHEA-COMP:9685"/>
        <dbReference type="Rhea" id="RHEA-COMP:9916"/>
        <dbReference type="Rhea" id="RHEA-COMP:14125"/>
        <dbReference type="ChEBI" id="CHEBI:15378"/>
        <dbReference type="ChEBI" id="CHEBI:16526"/>
        <dbReference type="ChEBI" id="CHEBI:64479"/>
        <dbReference type="ChEBI" id="CHEBI:78449"/>
        <dbReference type="ChEBI" id="CHEBI:78776"/>
        <dbReference type="ChEBI" id="CHEBI:138651"/>
    </reaction>
</comment>
<evidence type="ECO:0000256" key="6">
    <source>
        <dbReference type="ARBA" id="ARBA00022679"/>
    </source>
</evidence>
<feature type="domain" description="Ketosynthase family 3 (KS3)" evidence="13">
    <location>
        <begin position="1"/>
        <end position="419"/>
    </location>
</feature>
<evidence type="ECO:0000256" key="2">
    <source>
        <dbReference type="ARBA" id="ARBA00008467"/>
    </source>
</evidence>
<keyword evidence="10 11" id="KW-0012">Acyltransferase</keyword>
<dbReference type="NCBIfam" id="NF004970">
    <property type="entry name" value="PRK06333.1"/>
    <property type="match status" value="1"/>
</dbReference>
<dbReference type="PANTHER" id="PTHR11712:SF321">
    <property type="entry name" value="3-OXOACYL-[ACYL-CARRIER-PROTEIN] SYNTHASE 2"/>
    <property type="match status" value="1"/>
</dbReference>
<evidence type="ECO:0000313" key="15">
    <source>
        <dbReference type="Proteomes" id="UP000248090"/>
    </source>
</evidence>
<evidence type="ECO:0000256" key="10">
    <source>
        <dbReference type="ARBA" id="ARBA00023315"/>
    </source>
</evidence>
<gene>
    <name evidence="14" type="ORF">WH50_23035</name>
</gene>
<proteinExistence type="inferred from homology"/>
<comment type="similarity">
    <text evidence="2 11 12">Belongs to the thiolase-like superfamily. Beta-ketoacyl-ACP synthases family.</text>
</comment>
<keyword evidence="5 11" id="KW-0444">Lipid biosynthesis</keyword>
<dbReference type="InterPro" id="IPR016039">
    <property type="entry name" value="Thiolase-like"/>
</dbReference>
<evidence type="ECO:0000256" key="4">
    <source>
        <dbReference type="ARBA" id="ARBA00014657"/>
    </source>
</evidence>
<dbReference type="RefSeq" id="WP_110189580.1">
    <property type="nucleotide sequence ID" value="NZ_CP177354.1"/>
</dbReference>
<evidence type="ECO:0000256" key="8">
    <source>
        <dbReference type="ARBA" id="ARBA00023098"/>
    </source>
</evidence>
<dbReference type="Pfam" id="PF00109">
    <property type="entry name" value="ketoacyl-synt"/>
    <property type="match status" value="1"/>
</dbReference>
<comment type="pathway">
    <text evidence="1 11">Lipid metabolism; fatty acid biosynthesis.</text>
</comment>
<comment type="caution">
    <text evidence="14">The sequence shown here is derived from an EMBL/GenBank/DDBJ whole genome shotgun (WGS) entry which is preliminary data.</text>
</comment>
<dbReference type="Pfam" id="PF02801">
    <property type="entry name" value="Ketoacyl-synt_C"/>
    <property type="match status" value="1"/>
</dbReference>
<dbReference type="InterPro" id="IPR020841">
    <property type="entry name" value="PKS_Beta-ketoAc_synthase_dom"/>
</dbReference>
<dbReference type="InterPro" id="IPR017568">
    <property type="entry name" value="3-oxoacyl-ACP_synth-2"/>
</dbReference>
<evidence type="ECO:0000256" key="3">
    <source>
        <dbReference type="ARBA" id="ARBA00012356"/>
    </source>
</evidence>
<dbReference type="PROSITE" id="PS00606">
    <property type="entry name" value="KS3_1"/>
    <property type="match status" value="1"/>
</dbReference>
<dbReference type="NCBIfam" id="NF005589">
    <property type="entry name" value="PRK07314.1"/>
    <property type="match status" value="1"/>
</dbReference>
<dbReference type="InterPro" id="IPR000794">
    <property type="entry name" value="Beta-ketoacyl_synthase"/>
</dbReference>
<keyword evidence="15" id="KW-1185">Reference proteome</keyword>
<dbReference type="Proteomes" id="UP000248090">
    <property type="component" value="Unassembled WGS sequence"/>
</dbReference>
<dbReference type="InterPro" id="IPR018201">
    <property type="entry name" value="Ketoacyl_synth_AS"/>
</dbReference>
<dbReference type="EMBL" id="LAPT01000129">
    <property type="protein sequence ID" value="PXF29047.1"/>
    <property type="molecule type" value="Genomic_DNA"/>
</dbReference>
<protein>
    <recommendedName>
        <fullName evidence="4 11">3-oxoacyl-[acyl-carrier-protein] synthase 2</fullName>
        <ecNumber evidence="3 11">2.3.1.179</ecNumber>
    </recommendedName>
</protein>
<dbReference type="PIRSF" id="PIRSF000447">
    <property type="entry name" value="KAS_II"/>
    <property type="match status" value="1"/>
</dbReference>
<keyword evidence="6 11" id="KW-0808">Transferase</keyword>
<evidence type="ECO:0000256" key="1">
    <source>
        <dbReference type="ARBA" id="ARBA00005194"/>
    </source>
</evidence>
<evidence type="ECO:0000259" key="13">
    <source>
        <dbReference type="PROSITE" id="PS52004"/>
    </source>
</evidence>
<keyword evidence="8" id="KW-0443">Lipid metabolism</keyword>
<comment type="catalytic activity">
    <reaction evidence="11">
        <text>(9Z)-hexadecenoyl-[ACP] + malonyl-[ACP] + H(+) = 3-oxo-(11Z)-octadecenoyl-[ACP] + holo-[ACP] + CO2</text>
        <dbReference type="Rhea" id="RHEA:55040"/>
        <dbReference type="Rhea" id="RHEA-COMP:9623"/>
        <dbReference type="Rhea" id="RHEA-COMP:9685"/>
        <dbReference type="Rhea" id="RHEA-COMP:10800"/>
        <dbReference type="Rhea" id="RHEA-COMP:14074"/>
        <dbReference type="ChEBI" id="CHEBI:15378"/>
        <dbReference type="ChEBI" id="CHEBI:16526"/>
        <dbReference type="ChEBI" id="CHEBI:64479"/>
        <dbReference type="ChEBI" id="CHEBI:78449"/>
        <dbReference type="ChEBI" id="CHEBI:83989"/>
        <dbReference type="ChEBI" id="CHEBI:138538"/>
        <dbReference type="EC" id="2.3.1.179"/>
    </reaction>
</comment>
<evidence type="ECO:0000256" key="12">
    <source>
        <dbReference type="RuleBase" id="RU003694"/>
    </source>
</evidence>
<evidence type="ECO:0000313" key="14">
    <source>
        <dbReference type="EMBL" id="PXF29047.1"/>
    </source>
</evidence>
<keyword evidence="9 11" id="KW-0275">Fatty acid biosynthesis</keyword>
<dbReference type="CDD" id="cd00834">
    <property type="entry name" value="KAS_I_II"/>
    <property type="match status" value="1"/>
</dbReference>
<evidence type="ECO:0000256" key="11">
    <source>
        <dbReference type="PIRNR" id="PIRNR000447"/>
    </source>
</evidence>
<dbReference type="Gene3D" id="3.40.47.10">
    <property type="match status" value="2"/>
</dbReference>
<dbReference type="SMART" id="SM00825">
    <property type="entry name" value="PKS_KS"/>
    <property type="match status" value="1"/>
</dbReference>
<evidence type="ECO:0000256" key="5">
    <source>
        <dbReference type="ARBA" id="ARBA00022516"/>
    </source>
</evidence>
<dbReference type="InterPro" id="IPR014031">
    <property type="entry name" value="Ketoacyl_synth_C"/>
</dbReference>
<dbReference type="SUPFAM" id="SSF53901">
    <property type="entry name" value="Thiolase-like"/>
    <property type="match status" value="2"/>
</dbReference>
<sequence>MKRIVVTGMGMVSPLGCGVETVWQRLLAGRSGIALLPDAITEDIAAKVGGRVPAKADDAEGGFDADDWVPGKEQKKMDRFILFAIAAARQALQQAGWVASTAQQQERTATVIASGIGGFGAIADAVRTTDGRGPRRLSPFTIPSFLVNLAAGHISIMHGFKGPLGAPVTACAAGVQAIGDAARMIHAGEADIAVCGGAEASIDRVSLAGFAAARALSTGFSDSPEQASRPFDQARDGFVMGEGAGVLVIEELQHALQRGATPIVELVGYGTSADAYHLTAGPEDGNGARRAMALALRQAGIEASAVQHLNAHATSTQVGDKGELAAIRALFGESSQVAVTSTKSATGHLLGAAGGIEAIFTALAIRDQIAPATLNLQQPDEAARGIDLVRDQARPMAIEYALSNGFGFGGVNASVLFRRYGG</sequence>
<comment type="function">
    <text evidence="11">Involved in the type II fatty acid elongation cycle. Catalyzes the elongation of a wide range of acyl-ACP by the addition of two carbons from malonyl-ACP to an acyl acceptor. Can efficiently catalyze the conversion of palmitoleoyl-ACP (cis-hexadec-9-enoyl-ACP) to cis-vaccenoyl-ACP (cis-octadec-11-enoyl-ACP), an essential step in the thermal regulation of fatty acid composition.</text>
</comment>
<dbReference type="PANTHER" id="PTHR11712">
    <property type="entry name" value="POLYKETIDE SYNTHASE-RELATED"/>
    <property type="match status" value="1"/>
</dbReference>
<dbReference type="InterPro" id="IPR014030">
    <property type="entry name" value="Ketoacyl_synth_N"/>
</dbReference>
<reference evidence="14 15" key="1">
    <citation type="submission" date="2015-03" db="EMBL/GenBank/DDBJ databases">
        <authorList>
            <person name="Krishnan R."/>
            <person name="Midha S."/>
            <person name="Patil P.B."/>
            <person name="Rameshkumar N."/>
        </authorList>
    </citation>
    <scope>NUCLEOTIDE SEQUENCE [LARGE SCALE GENOMIC DNA]</scope>
    <source>
        <strain evidence="14 15">L1E11</strain>
    </source>
</reference>
<dbReference type="PROSITE" id="PS52004">
    <property type="entry name" value="KS3_2"/>
    <property type="match status" value="1"/>
</dbReference>
<evidence type="ECO:0000256" key="9">
    <source>
        <dbReference type="ARBA" id="ARBA00023160"/>
    </source>
</evidence>
<organism evidence="14 15">
    <name type="scientific">Pokkaliibacter plantistimulans</name>
    <dbReference type="NCBI Taxonomy" id="1635171"/>
    <lineage>
        <taxon>Bacteria</taxon>
        <taxon>Pseudomonadati</taxon>
        <taxon>Pseudomonadota</taxon>
        <taxon>Gammaproteobacteria</taxon>
        <taxon>Oceanospirillales</taxon>
        <taxon>Balneatrichaceae</taxon>
        <taxon>Pokkaliibacter</taxon>
    </lineage>
</organism>
<dbReference type="EC" id="2.3.1.179" evidence="3 11"/>
<dbReference type="NCBIfam" id="TIGR03150">
    <property type="entry name" value="fabF"/>
    <property type="match status" value="1"/>
</dbReference>
<accession>A0ABX5LQW1</accession>
<dbReference type="GO" id="GO:0004315">
    <property type="term" value="F:3-oxoacyl-[acyl-carrier-protein] synthase activity"/>
    <property type="evidence" value="ECO:0007669"/>
    <property type="project" value="UniProtKB-EC"/>
</dbReference>
<evidence type="ECO:0000256" key="7">
    <source>
        <dbReference type="ARBA" id="ARBA00022832"/>
    </source>
</evidence>
<keyword evidence="7" id="KW-0276">Fatty acid metabolism</keyword>
<name>A0ABX5LQW1_9GAMM</name>